<gene>
    <name evidence="1" type="ORF">IAC59_00925</name>
</gene>
<protein>
    <submittedName>
        <fullName evidence="1">Phage gp6-like head-tail connector protein</fullName>
    </submittedName>
</protein>
<dbReference type="NCBIfam" id="TIGR01560">
    <property type="entry name" value="put_DNA_pack"/>
    <property type="match status" value="1"/>
</dbReference>
<reference evidence="1" key="2">
    <citation type="journal article" date="2021" name="PeerJ">
        <title>Extensive microbial diversity within the chicken gut microbiome revealed by metagenomics and culture.</title>
        <authorList>
            <person name="Gilroy R."/>
            <person name="Ravi A."/>
            <person name="Getino M."/>
            <person name="Pursley I."/>
            <person name="Horton D.L."/>
            <person name="Alikhan N.F."/>
            <person name="Baker D."/>
            <person name="Gharbi K."/>
            <person name="Hall N."/>
            <person name="Watson M."/>
            <person name="Adriaenssens E.M."/>
            <person name="Foster-Nyarko E."/>
            <person name="Jarju S."/>
            <person name="Secka A."/>
            <person name="Antonio M."/>
            <person name="Oren A."/>
            <person name="Chaudhuri R.R."/>
            <person name="La Ragione R."/>
            <person name="Hildebrand F."/>
            <person name="Pallen M.J."/>
        </authorList>
    </citation>
    <scope>NUCLEOTIDE SEQUENCE</scope>
    <source>
        <strain evidence="1">ChiSxjej2B14-8506</strain>
    </source>
</reference>
<evidence type="ECO:0000313" key="2">
    <source>
        <dbReference type="Proteomes" id="UP000824123"/>
    </source>
</evidence>
<name>A0A9D1LPS5_9FIRM</name>
<dbReference type="AlphaFoldDB" id="A0A9D1LPS5"/>
<dbReference type="InterPro" id="IPR006450">
    <property type="entry name" value="Phage_HK97_gp6-like"/>
</dbReference>
<proteinExistence type="predicted"/>
<comment type="caution">
    <text evidence="1">The sequence shown here is derived from an EMBL/GenBank/DDBJ whole genome shotgun (WGS) entry which is preliminary data.</text>
</comment>
<dbReference type="Gene3D" id="1.10.3230.30">
    <property type="entry name" value="Phage gp6-like head-tail connector protein"/>
    <property type="match status" value="1"/>
</dbReference>
<evidence type="ECO:0000313" key="1">
    <source>
        <dbReference type="EMBL" id="HIU45805.1"/>
    </source>
</evidence>
<dbReference type="EMBL" id="DVNK01000006">
    <property type="protein sequence ID" value="HIU45805.1"/>
    <property type="molecule type" value="Genomic_DNA"/>
</dbReference>
<accession>A0A9D1LPS5</accession>
<dbReference type="Proteomes" id="UP000824123">
    <property type="component" value="Unassembled WGS sequence"/>
</dbReference>
<reference evidence="1" key="1">
    <citation type="submission" date="2020-10" db="EMBL/GenBank/DDBJ databases">
        <authorList>
            <person name="Gilroy R."/>
        </authorList>
    </citation>
    <scope>NUCLEOTIDE SEQUENCE</scope>
    <source>
        <strain evidence="1">ChiSxjej2B14-8506</strain>
    </source>
</reference>
<dbReference type="CDD" id="cd08054">
    <property type="entry name" value="gp6"/>
    <property type="match status" value="1"/>
</dbReference>
<sequence length="88" mass="9844">MSLEGLKRYAVLGPGGDDRTLQLCLDSAISWFENAGVDAHHTADPLYELGVYMLALHWYDNRGAIGTASTDNRELPYGVMTIMHQLRY</sequence>
<organism evidence="1 2">
    <name type="scientific">Candidatus Fimadaptatus faecigallinarum</name>
    <dbReference type="NCBI Taxonomy" id="2840814"/>
    <lineage>
        <taxon>Bacteria</taxon>
        <taxon>Bacillati</taxon>
        <taxon>Bacillota</taxon>
        <taxon>Clostridia</taxon>
        <taxon>Eubacteriales</taxon>
        <taxon>Candidatus Fimadaptatus</taxon>
    </lineage>
</organism>